<evidence type="ECO:0000256" key="8">
    <source>
        <dbReference type="ARBA" id="ARBA00022801"/>
    </source>
</evidence>
<dbReference type="GO" id="GO:0051539">
    <property type="term" value="F:4 iron, 4 sulfur cluster binding"/>
    <property type="evidence" value="ECO:0007669"/>
    <property type="project" value="UniProtKB-KW"/>
</dbReference>
<keyword evidence="9" id="KW-0408">Iron</keyword>
<dbReference type="RefSeq" id="WP_266338656.1">
    <property type="nucleotide sequence ID" value="NZ_JAPKNK010000003.1"/>
</dbReference>
<dbReference type="InterPro" id="IPR005273">
    <property type="entry name" value="Ura-DNA_glyco_family4"/>
</dbReference>
<dbReference type="SMART" id="SM00986">
    <property type="entry name" value="UDG"/>
    <property type="match status" value="1"/>
</dbReference>
<dbReference type="EC" id="3.2.2.27" evidence="3"/>
<dbReference type="GO" id="GO:0004844">
    <property type="term" value="F:uracil DNA N-glycosylase activity"/>
    <property type="evidence" value="ECO:0007669"/>
    <property type="project" value="UniProtKB-EC"/>
</dbReference>
<feature type="domain" description="Uracil-DNA glycosylase-like" evidence="12">
    <location>
        <begin position="117"/>
        <end position="267"/>
    </location>
</feature>
<evidence type="ECO:0000256" key="5">
    <source>
        <dbReference type="ARBA" id="ARBA00022485"/>
    </source>
</evidence>
<dbReference type="Gene3D" id="3.40.470.10">
    <property type="entry name" value="Uracil-DNA glycosylase-like domain"/>
    <property type="match status" value="1"/>
</dbReference>
<evidence type="ECO:0000259" key="12">
    <source>
        <dbReference type="SMART" id="SM00986"/>
    </source>
</evidence>
<keyword evidence="5" id="KW-0004">4Fe-4S</keyword>
<dbReference type="CDD" id="cd10030">
    <property type="entry name" value="UDG-F4_TTUDGA_SPO1dp_like"/>
    <property type="match status" value="1"/>
</dbReference>
<dbReference type="InterPro" id="IPR036895">
    <property type="entry name" value="Uracil-DNA_glycosylase-like_sf"/>
</dbReference>
<evidence type="ECO:0000256" key="7">
    <source>
        <dbReference type="ARBA" id="ARBA00022763"/>
    </source>
</evidence>
<evidence type="ECO:0000256" key="2">
    <source>
        <dbReference type="ARBA" id="ARBA00006521"/>
    </source>
</evidence>
<evidence type="ECO:0000256" key="4">
    <source>
        <dbReference type="ARBA" id="ARBA00019403"/>
    </source>
</evidence>
<dbReference type="InterPro" id="IPR051536">
    <property type="entry name" value="UDG_Type-4/5"/>
</dbReference>
<evidence type="ECO:0000256" key="11">
    <source>
        <dbReference type="ARBA" id="ARBA00023204"/>
    </source>
</evidence>
<keyword evidence="7" id="KW-0227">DNA damage</keyword>
<reference evidence="13" key="1">
    <citation type="submission" date="2022-11" db="EMBL/GenBank/DDBJ databases">
        <title>Biodiversity and phylogenetic relationships of bacteria.</title>
        <authorList>
            <person name="Machado R.A.R."/>
            <person name="Bhat A."/>
            <person name="Loulou A."/>
            <person name="Kallel S."/>
        </authorList>
    </citation>
    <scope>NUCLEOTIDE SEQUENCE</scope>
    <source>
        <strain evidence="13">K-TC2</strain>
    </source>
</reference>
<evidence type="ECO:0000256" key="3">
    <source>
        <dbReference type="ARBA" id="ARBA00012030"/>
    </source>
</evidence>
<comment type="catalytic activity">
    <reaction evidence="1">
        <text>Hydrolyzes single-stranded DNA or mismatched double-stranded DNA and polynucleotides, releasing free uracil.</text>
        <dbReference type="EC" id="3.2.2.27"/>
    </reaction>
</comment>
<keyword evidence="10" id="KW-0411">Iron-sulfur</keyword>
<dbReference type="InterPro" id="IPR005122">
    <property type="entry name" value="Uracil-DNA_glycosylase-like"/>
</dbReference>
<comment type="similarity">
    <text evidence="2">Belongs to the uracil-DNA glycosylase (UDG) superfamily. Type 4 (UDGa) family.</text>
</comment>
<keyword evidence="8" id="KW-0378">Hydrolase</keyword>
<dbReference type="SUPFAM" id="SSF52141">
    <property type="entry name" value="Uracil-DNA glycosylase-like"/>
    <property type="match status" value="1"/>
</dbReference>
<sequence length="278" mass="30169">MASELQPPSPEALAALLDWYVANDVDVAIEEEAVNRLVARAAEEIAPEPTPRPMPPVFDAAPRAQPSLPIATARTPEAEVLAAREAAASAPTLEALRDALGRFEGCALKTTAKSLVFAQGNPNARVVLVGDPPGRDEDLQGEPFSGAAGPLVDRMLAAIGLSRAEVHLANIVPWRPPGNRAPTPQETAVCRPFLDRQIELVDPDYLICLGPMAAKELLPTTEGLLRIRGQWFPYDTGRRRIRAMATLHPSYLLLQPLQKRLVWRDLLALRAALDEKNA</sequence>
<dbReference type="AlphaFoldDB" id="A0A9X3E286"/>
<dbReference type="GO" id="GO:0006281">
    <property type="term" value="P:DNA repair"/>
    <property type="evidence" value="ECO:0007669"/>
    <property type="project" value="UniProtKB-KW"/>
</dbReference>
<evidence type="ECO:0000256" key="6">
    <source>
        <dbReference type="ARBA" id="ARBA00022723"/>
    </source>
</evidence>
<dbReference type="NCBIfam" id="TIGR00758">
    <property type="entry name" value="UDG_fam4"/>
    <property type="match status" value="1"/>
</dbReference>
<evidence type="ECO:0000256" key="9">
    <source>
        <dbReference type="ARBA" id="ARBA00023004"/>
    </source>
</evidence>
<dbReference type="EMBL" id="JAPKNK010000003">
    <property type="protein sequence ID" value="MCX5569317.1"/>
    <property type="molecule type" value="Genomic_DNA"/>
</dbReference>
<dbReference type="Pfam" id="PF03167">
    <property type="entry name" value="UDG"/>
    <property type="match status" value="1"/>
</dbReference>
<name>A0A9X3E286_9HYPH</name>
<dbReference type="PANTHER" id="PTHR33693">
    <property type="entry name" value="TYPE-5 URACIL-DNA GLYCOSYLASE"/>
    <property type="match status" value="1"/>
</dbReference>
<keyword evidence="14" id="KW-1185">Reference proteome</keyword>
<comment type="caution">
    <text evidence="13">The sequence shown here is derived from an EMBL/GenBank/DDBJ whole genome shotgun (WGS) entry which is preliminary data.</text>
</comment>
<gene>
    <name evidence="13" type="ORF">OSH07_08940</name>
</gene>
<organism evidence="13 14">
    <name type="scientific">Kaistia nematophila</name>
    <dbReference type="NCBI Taxonomy" id="2994654"/>
    <lineage>
        <taxon>Bacteria</taxon>
        <taxon>Pseudomonadati</taxon>
        <taxon>Pseudomonadota</taxon>
        <taxon>Alphaproteobacteria</taxon>
        <taxon>Hyphomicrobiales</taxon>
        <taxon>Kaistiaceae</taxon>
        <taxon>Kaistia</taxon>
    </lineage>
</organism>
<dbReference type="SMART" id="SM00987">
    <property type="entry name" value="UreE_C"/>
    <property type="match status" value="1"/>
</dbReference>
<keyword evidence="6" id="KW-0479">Metal-binding</keyword>
<evidence type="ECO:0000256" key="10">
    <source>
        <dbReference type="ARBA" id="ARBA00023014"/>
    </source>
</evidence>
<evidence type="ECO:0000256" key="1">
    <source>
        <dbReference type="ARBA" id="ARBA00001400"/>
    </source>
</evidence>
<evidence type="ECO:0000313" key="14">
    <source>
        <dbReference type="Proteomes" id="UP001144805"/>
    </source>
</evidence>
<keyword evidence="11" id="KW-0234">DNA repair</keyword>
<evidence type="ECO:0000313" key="13">
    <source>
        <dbReference type="EMBL" id="MCX5569317.1"/>
    </source>
</evidence>
<protein>
    <recommendedName>
        <fullName evidence="4">Type-4 uracil-DNA glycosylase</fullName>
        <ecNumber evidence="3">3.2.2.27</ecNumber>
    </recommendedName>
</protein>
<dbReference type="GO" id="GO:0046872">
    <property type="term" value="F:metal ion binding"/>
    <property type="evidence" value="ECO:0007669"/>
    <property type="project" value="UniProtKB-KW"/>
</dbReference>
<proteinExistence type="inferred from homology"/>
<dbReference type="PANTHER" id="PTHR33693:SF1">
    <property type="entry name" value="TYPE-4 URACIL-DNA GLYCOSYLASE"/>
    <property type="match status" value="1"/>
</dbReference>
<accession>A0A9X3E286</accession>
<dbReference type="Proteomes" id="UP001144805">
    <property type="component" value="Unassembled WGS sequence"/>
</dbReference>